<gene>
    <name evidence="1" type="ORF">LSG31_22395</name>
</gene>
<dbReference type="EMBL" id="CP089291">
    <property type="protein sequence ID" value="UOF90572.1"/>
    <property type="molecule type" value="Genomic_DNA"/>
</dbReference>
<dbReference type="InterPro" id="IPR046152">
    <property type="entry name" value="DUF6154"/>
</dbReference>
<dbReference type="Pfam" id="PF19651">
    <property type="entry name" value="DUF6154"/>
    <property type="match status" value="1"/>
</dbReference>
<organism evidence="1 2">
    <name type="scientific">Fodinisporobacter ferrooxydans</name>
    <dbReference type="NCBI Taxonomy" id="2901836"/>
    <lineage>
        <taxon>Bacteria</taxon>
        <taxon>Bacillati</taxon>
        <taxon>Bacillota</taxon>
        <taxon>Bacilli</taxon>
        <taxon>Bacillales</taxon>
        <taxon>Alicyclobacillaceae</taxon>
        <taxon>Fodinisporobacter</taxon>
    </lineage>
</organism>
<keyword evidence="2" id="KW-1185">Reference proteome</keyword>
<dbReference type="RefSeq" id="WP_347437269.1">
    <property type="nucleotide sequence ID" value="NZ_CP089291.1"/>
</dbReference>
<reference evidence="1" key="1">
    <citation type="submission" date="2021-12" db="EMBL/GenBank/DDBJ databases">
        <title>Alicyclobacillaceae gen. nov., sp. nov., isolated from chalcocite enrichment system.</title>
        <authorList>
            <person name="Jiang Z."/>
        </authorList>
    </citation>
    <scope>NUCLEOTIDE SEQUENCE</scope>
    <source>
        <strain evidence="1">MYW30-H2</strain>
    </source>
</reference>
<dbReference type="Proteomes" id="UP000830167">
    <property type="component" value="Chromosome"/>
</dbReference>
<name>A0ABY4CJ81_9BACL</name>
<accession>A0ABY4CJ81</accession>
<evidence type="ECO:0000313" key="1">
    <source>
        <dbReference type="EMBL" id="UOF90572.1"/>
    </source>
</evidence>
<proteinExistence type="predicted"/>
<evidence type="ECO:0000313" key="2">
    <source>
        <dbReference type="Proteomes" id="UP000830167"/>
    </source>
</evidence>
<sequence length="83" mass="9705">MKAIENIYQLYKEQLTGDEEDAVIIISSLLSELKREELMLFIDELSYDELYEMLGSYMVKRLLMRISQDFGEAMHSPLDGTIH</sequence>
<protein>
    <submittedName>
        <fullName evidence="1">DUF6154 family protein</fullName>
    </submittedName>
</protein>